<dbReference type="InterPro" id="IPR001789">
    <property type="entry name" value="Sig_transdc_resp-reg_receiver"/>
</dbReference>
<name>A0A840MR88_9PROT</name>
<dbReference type="PANTHER" id="PTHR37299:SF1">
    <property type="entry name" value="STAGE 0 SPORULATION PROTEIN A HOMOLOG"/>
    <property type="match status" value="1"/>
</dbReference>
<dbReference type="RefSeq" id="WP_184036000.1">
    <property type="nucleotide sequence ID" value="NZ_JACHHY010000005.1"/>
</dbReference>
<dbReference type="SMART" id="SM00850">
    <property type="entry name" value="LytTR"/>
    <property type="match status" value="1"/>
</dbReference>
<dbReference type="Proteomes" id="UP000575898">
    <property type="component" value="Unassembled WGS sequence"/>
</dbReference>
<proteinExistence type="predicted"/>
<dbReference type="Pfam" id="PF00072">
    <property type="entry name" value="Response_reg"/>
    <property type="match status" value="1"/>
</dbReference>
<gene>
    <name evidence="4" type="ORF">HNQ59_001001</name>
</gene>
<dbReference type="Pfam" id="PF04397">
    <property type="entry name" value="LytTR"/>
    <property type="match status" value="1"/>
</dbReference>
<dbReference type="SMART" id="SM00448">
    <property type="entry name" value="REC"/>
    <property type="match status" value="1"/>
</dbReference>
<feature type="modified residue" description="4-aspartylphosphate" evidence="1">
    <location>
        <position position="61"/>
    </location>
</feature>
<dbReference type="InterPro" id="IPR011006">
    <property type="entry name" value="CheY-like_superfamily"/>
</dbReference>
<evidence type="ECO:0000313" key="5">
    <source>
        <dbReference type="Proteomes" id="UP000575898"/>
    </source>
</evidence>
<evidence type="ECO:0000259" key="3">
    <source>
        <dbReference type="PROSITE" id="PS50930"/>
    </source>
</evidence>
<keyword evidence="5" id="KW-1185">Reference proteome</keyword>
<evidence type="ECO:0000256" key="1">
    <source>
        <dbReference type="PROSITE-ProRule" id="PRU00169"/>
    </source>
</evidence>
<organism evidence="4 5">
    <name type="scientific">Chitinivorax tropicus</name>
    <dbReference type="NCBI Taxonomy" id="714531"/>
    <lineage>
        <taxon>Bacteria</taxon>
        <taxon>Pseudomonadati</taxon>
        <taxon>Pseudomonadota</taxon>
        <taxon>Betaproteobacteria</taxon>
        <taxon>Chitinivorax</taxon>
    </lineage>
</organism>
<comment type="caution">
    <text evidence="4">The sequence shown here is derived from an EMBL/GenBank/DDBJ whole genome shotgun (WGS) entry which is preliminary data.</text>
</comment>
<dbReference type="SUPFAM" id="SSF52172">
    <property type="entry name" value="CheY-like"/>
    <property type="match status" value="1"/>
</dbReference>
<evidence type="ECO:0000259" key="2">
    <source>
        <dbReference type="PROSITE" id="PS50110"/>
    </source>
</evidence>
<dbReference type="PANTHER" id="PTHR37299">
    <property type="entry name" value="TRANSCRIPTIONAL REGULATOR-RELATED"/>
    <property type="match status" value="1"/>
</dbReference>
<dbReference type="GO" id="GO:0000156">
    <property type="term" value="F:phosphorelay response regulator activity"/>
    <property type="evidence" value="ECO:0007669"/>
    <property type="project" value="InterPro"/>
</dbReference>
<evidence type="ECO:0000313" key="4">
    <source>
        <dbReference type="EMBL" id="MBB5017731.1"/>
    </source>
</evidence>
<dbReference type="GO" id="GO:0003677">
    <property type="term" value="F:DNA binding"/>
    <property type="evidence" value="ECO:0007669"/>
    <property type="project" value="InterPro"/>
</dbReference>
<reference evidence="4 5" key="1">
    <citation type="submission" date="2020-08" db="EMBL/GenBank/DDBJ databases">
        <title>Genomic Encyclopedia of Type Strains, Phase IV (KMG-IV): sequencing the most valuable type-strain genomes for metagenomic binning, comparative biology and taxonomic classification.</title>
        <authorList>
            <person name="Goeker M."/>
        </authorList>
    </citation>
    <scope>NUCLEOTIDE SEQUENCE [LARGE SCALE GENOMIC DNA]</scope>
    <source>
        <strain evidence="4 5">DSM 27165</strain>
    </source>
</reference>
<dbReference type="EMBL" id="JACHHY010000005">
    <property type="protein sequence ID" value="MBB5017731.1"/>
    <property type="molecule type" value="Genomic_DNA"/>
</dbReference>
<dbReference type="PROSITE" id="PS50110">
    <property type="entry name" value="RESPONSE_REGULATORY"/>
    <property type="match status" value="1"/>
</dbReference>
<dbReference type="PROSITE" id="PS50930">
    <property type="entry name" value="HTH_LYTTR"/>
    <property type="match status" value="1"/>
</dbReference>
<dbReference type="AlphaFoldDB" id="A0A840MR88"/>
<dbReference type="InterPro" id="IPR046947">
    <property type="entry name" value="LytR-like"/>
</dbReference>
<dbReference type="Gene3D" id="3.40.50.2300">
    <property type="match status" value="1"/>
</dbReference>
<protein>
    <submittedName>
        <fullName evidence="4">Two-component system response regulator AlgR</fullName>
    </submittedName>
</protein>
<dbReference type="Gene3D" id="2.40.50.1020">
    <property type="entry name" value="LytTr DNA-binding domain"/>
    <property type="match status" value="1"/>
</dbReference>
<sequence>MAANAIRILIVDDEMPARQRLKDLIDDCPGALGLSIAGEAASGQQALTWLNENEADVALLDIKMPGMSGIELAQHMAKLPKPPAIIFTTAYDQFALQAFEVNAIDYLLKPIRLERLQAALEKANKFHAPPPSVKNLDQKSRQFLSVSERGKVVLVPIKDVLYLKAELKYVTVRTLAREYLLEESLTHLEQEFPDAFVRIHRNCLVARAYIAGFERATTQEGEGHWVAILNGVPERLPISRRQQAIVREYRHL</sequence>
<feature type="domain" description="HTH LytTR-type" evidence="3">
    <location>
        <begin position="144"/>
        <end position="252"/>
    </location>
</feature>
<accession>A0A840MR88</accession>
<dbReference type="InterPro" id="IPR007492">
    <property type="entry name" value="LytTR_DNA-bd_dom"/>
</dbReference>
<keyword evidence="1" id="KW-0597">Phosphoprotein</keyword>
<feature type="domain" description="Response regulatory" evidence="2">
    <location>
        <begin position="7"/>
        <end position="124"/>
    </location>
</feature>